<sequence length="83" mass="9595">LKDPGIWVYSLHRFIFQRFRKQKLVNISGAKRQNAKDNQNSITLIEITKMGFLSGDAFSYVLEWKMLKFKTEPGRQSIAGCAE</sequence>
<reference evidence="2" key="1">
    <citation type="submission" date="2022-11" db="UniProtKB">
        <authorList>
            <consortium name="WormBaseParasite"/>
        </authorList>
    </citation>
    <scope>IDENTIFICATION</scope>
</reference>
<organism evidence="1 2">
    <name type="scientific">Romanomermis culicivorax</name>
    <name type="common">Nematode worm</name>
    <dbReference type="NCBI Taxonomy" id="13658"/>
    <lineage>
        <taxon>Eukaryota</taxon>
        <taxon>Metazoa</taxon>
        <taxon>Ecdysozoa</taxon>
        <taxon>Nematoda</taxon>
        <taxon>Enoplea</taxon>
        <taxon>Dorylaimia</taxon>
        <taxon>Mermithida</taxon>
        <taxon>Mermithoidea</taxon>
        <taxon>Mermithidae</taxon>
        <taxon>Romanomermis</taxon>
    </lineage>
</organism>
<protein>
    <submittedName>
        <fullName evidence="2">Uncharacterized protein</fullName>
    </submittedName>
</protein>
<keyword evidence="1" id="KW-1185">Reference proteome</keyword>
<name>A0A915J158_ROMCU</name>
<evidence type="ECO:0000313" key="1">
    <source>
        <dbReference type="Proteomes" id="UP000887565"/>
    </source>
</evidence>
<dbReference type="Proteomes" id="UP000887565">
    <property type="component" value="Unplaced"/>
</dbReference>
<evidence type="ECO:0000313" key="2">
    <source>
        <dbReference type="WBParaSite" id="nRc.2.0.1.t19839-RA"/>
    </source>
</evidence>
<accession>A0A915J158</accession>
<dbReference type="AlphaFoldDB" id="A0A915J158"/>
<proteinExistence type="predicted"/>
<dbReference type="WBParaSite" id="nRc.2.0.1.t19839-RA">
    <property type="protein sequence ID" value="nRc.2.0.1.t19839-RA"/>
    <property type="gene ID" value="nRc.2.0.1.g19839"/>
</dbReference>